<dbReference type="InterPro" id="IPR005467">
    <property type="entry name" value="His_kinase_dom"/>
</dbReference>
<dbReference type="SMART" id="SM00091">
    <property type="entry name" value="PAS"/>
    <property type="match status" value="2"/>
</dbReference>
<dbReference type="EMBL" id="JAMZDE010000008">
    <property type="protein sequence ID" value="MCP1340191.1"/>
    <property type="molecule type" value="Genomic_DNA"/>
</dbReference>
<gene>
    <name evidence="12" type="ORF">NJR55_11395</name>
</gene>
<evidence type="ECO:0000259" key="11">
    <source>
        <dbReference type="PROSITE" id="PS50113"/>
    </source>
</evidence>
<evidence type="ECO:0000256" key="1">
    <source>
        <dbReference type="ARBA" id="ARBA00000085"/>
    </source>
</evidence>
<dbReference type="CDD" id="cd00130">
    <property type="entry name" value="PAS"/>
    <property type="match status" value="2"/>
</dbReference>
<dbReference type="AlphaFoldDB" id="A0A9X2G2S4"/>
<evidence type="ECO:0000256" key="2">
    <source>
        <dbReference type="ARBA" id="ARBA00012438"/>
    </source>
</evidence>
<dbReference type="InterPro" id="IPR003594">
    <property type="entry name" value="HATPase_dom"/>
</dbReference>
<dbReference type="InterPro" id="IPR004358">
    <property type="entry name" value="Sig_transdc_His_kin-like_C"/>
</dbReference>
<evidence type="ECO:0000256" key="5">
    <source>
        <dbReference type="ARBA" id="ARBA00022777"/>
    </source>
</evidence>
<evidence type="ECO:0000313" key="12">
    <source>
        <dbReference type="EMBL" id="MCP1340191.1"/>
    </source>
</evidence>
<dbReference type="SMART" id="SM00387">
    <property type="entry name" value="HATPase_c"/>
    <property type="match status" value="1"/>
</dbReference>
<dbReference type="SUPFAM" id="SSF55785">
    <property type="entry name" value="PYP-like sensor domain (PAS domain)"/>
    <property type="match status" value="2"/>
</dbReference>
<dbReference type="PROSITE" id="PS50109">
    <property type="entry name" value="HIS_KIN"/>
    <property type="match status" value="1"/>
</dbReference>
<evidence type="ECO:0000259" key="8">
    <source>
        <dbReference type="PROSITE" id="PS50109"/>
    </source>
</evidence>
<dbReference type="SMART" id="SM00086">
    <property type="entry name" value="PAC"/>
    <property type="match status" value="2"/>
</dbReference>
<dbReference type="InterPro" id="IPR011006">
    <property type="entry name" value="CheY-like_superfamily"/>
</dbReference>
<dbReference type="SUPFAM" id="SSF47384">
    <property type="entry name" value="Homodimeric domain of signal transducing histidine kinase"/>
    <property type="match status" value="1"/>
</dbReference>
<feature type="domain" description="PAS" evidence="10">
    <location>
        <begin position="6"/>
        <end position="81"/>
    </location>
</feature>
<dbReference type="CDD" id="cd17546">
    <property type="entry name" value="REC_hyHK_CKI1_RcsC-like"/>
    <property type="match status" value="1"/>
</dbReference>
<dbReference type="PROSITE" id="PS50110">
    <property type="entry name" value="RESPONSE_REGULATORY"/>
    <property type="match status" value="1"/>
</dbReference>
<dbReference type="InterPro" id="IPR003661">
    <property type="entry name" value="HisK_dim/P_dom"/>
</dbReference>
<dbReference type="PROSITE" id="PS50113">
    <property type="entry name" value="PAC"/>
    <property type="match status" value="2"/>
</dbReference>
<dbReference type="PRINTS" id="PR00344">
    <property type="entry name" value="BCTRLSENSOR"/>
</dbReference>
<dbReference type="PANTHER" id="PTHR43047">
    <property type="entry name" value="TWO-COMPONENT HISTIDINE PROTEIN KINASE"/>
    <property type="match status" value="1"/>
</dbReference>
<keyword evidence="4" id="KW-0808">Transferase</keyword>
<keyword evidence="13" id="KW-1185">Reference proteome</keyword>
<feature type="domain" description="PAC" evidence="11">
    <location>
        <begin position="87"/>
        <end position="138"/>
    </location>
</feature>
<keyword evidence="5" id="KW-0418">Kinase</keyword>
<sequence>MPTRISNENLAALLNVGSHLSLFIWEDAPGWPVRFVSDNIEDLLGYKKARLESHEIQYRDLIHQDDLPRVMEEVKSLLSSESGSSLSHEDYRVRHASGHDIWVSDTTVLLRYEDGKNHLYGYLIDVTERKQLQIALEMERNRLQLILDATRLGTWEWNPQTGVTIFNQRWANMFGWDICELEANIESWSSRLHPEDYDDVWQAIKNHLDGVTPFYESLHRIRHRDGHWVYVLDRGKIIERDNEGRAIRYTGTVTDVTEQKKAELDALKAAHAKNVFLANMSHEIRTPLHGILGIASVLESTDLNPYQQQLLGTIKNSGDYLLTTLNDVLDLTQAEEGQLKVKRGVHSPAKVLSHVIQLFEQPVKDKGLEFIIDIAADIPEQTLMDRARIAQVVSNLVSNALKFTERGSITIKANWEADSEKQSEGDLIVKVQDTGVGIYDTQRIWQLFEQEQDGLNRPGGGSGLGLAIVRNLVQLLSGTIQVDSEPEQGSCFTLCIPMSIQPENAHEAKQNDVPKLTKKQVLVVDDNKINQLIIKEMLLSLNQYVDLVSDAHNALKMMQARDYDVLFMDLHMPHMDGMEATRTLRDMHIHQPYVIALTADAYPETRTQALRSGMDDYVTKPFVKADIARVLERFDMLLSRKPTD</sequence>
<dbReference type="NCBIfam" id="TIGR00229">
    <property type="entry name" value="sensory_box"/>
    <property type="match status" value="2"/>
</dbReference>
<dbReference type="Pfam" id="PF00072">
    <property type="entry name" value="Response_reg"/>
    <property type="match status" value="1"/>
</dbReference>
<dbReference type="CDD" id="cd00082">
    <property type="entry name" value="HisKA"/>
    <property type="match status" value="1"/>
</dbReference>
<proteinExistence type="predicted"/>
<evidence type="ECO:0000259" key="10">
    <source>
        <dbReference type="PROSITE" id="PS50112"/>
    </source>
</evidence>
<name>A0A9X2G2S4_9GAMM</name>
<dbReference type="InterPro" id="IPR035965">
    <property type="entry name" value="PAS-like_dom_sf"/>
</dbReference>
<feature type="domain" description="PAS" evidence="10">
    <location>
        <begin position="139"/>
        <end position="211"/>
    </location>
</feature>
<dbReference type="Pfam" id="PF02518">
    <property type="entry name" value="HATPase_c"/>
    <property type="match status" value="1"/>
</dbReference>
<dbReference type="PROSITE" id="PS50112">
    <property type="entry name" value="PAS"/>
    <property type="match status" value="2"/>
</dbReference>
<dbReference type="RefSeq" id="WP_253620050.1">
    <property type="nucleotide sequence ID" value="NZ_JAMZDE010000008.1"/>
</dbReference>
<dbReference type="InterPro" id="IPR013655">
    <property type="entry name" value="PAS_fold_3"/>
</dbReference>
<dbReference type="SUPFAM" id="SSF52172">
    <property type="entry name" value="CheY-like"/>
    <property type="match status" value="1"/>
</dbReference>
<dbReference type="CDD" id="cd16922">
    <property type="entry name" value="HATPase_EvgS-ArcB-TorS-like"/>
    <property type="match status" value="1"/>
</dbReference>
<dbReference type="Proteomes" id="UP001139474">
    <property type="component" value="Unassembled WGS sequence"/>
</dbReference>
<feature type="domain" description="Response regulatory" evidence="9">
    <location>
        <begin position="520"/>
        <end position="635"/>
    </location>
</feature>
<protein>
    <recommendedName>
        <fullName evidence="2">histidine kinase</fullName>
        <ecNumber evidence="2">2.7.13.3</ecNumber>
    </recommendedName>
</protein>
<comment type="caution">
    <text evidence="12">The sequence shown here is derived from an EMBL/GenBank/DDBJ whole genome shotgun (WGS) entry which is preliminary data.</text>
</comment>
<feature type="domain" description="Histidine kinase" evidence="8">
    <location>
        <begin position="279"/>
        <end position="500"/>
    </location>
</feature>
<evidence type="ECO:0000259" key="9">
    <source>
        <dbReference type="PROSITE" id="PS50110"/>
    </source>
</evidence>
<evidence type="ECO:0000256" key="4">
    <source>
        <dbReference type="ARBA" id="ARBA00022679"/>
    </source>
</evidence>
<dbReference type="EC" id="2.7.13.3" evidence="2"/>
<evidence type="ECO:0000256" key="6">
    <source>
        <dbReference type="ARBA" id="ARBA00023012"/>
    </source>
</evidence>
<accession>A0A9X2G2S4</accession>
<dbReference type="Gene3D" id="3.30.450.20">
    <property type="entry name" value="PAS domain"/>
    <property type="match status" value="2"/>
</dbReference>
<dbReference type="InterPro" id="IPR036097">
    <property type="entry name" value="HisK_dim/P_sf"/>
</dbReference>
<organism evidence="12 13">
    <name type="scientific">Idiomarina rhizosphaerae</name>
    <dbReference type="NCBI Taxonomy" id="2961572"/>
    <lineage>
        <taxon>Bacteria</taxon>
        <taxon>Pseudomonadati</taxon>
        <taxon>Pseudomonadota</taxon>
        <taxon>Gammaproteobacteria</taxon>
        <taxon>Alteromonadales</taxon>
        <taxon>Idiomarinaceae</taxon>
        <taxon>Idiomarina</taxon>
    </lineage>
</organism>
<dbReference type="Gene3D" id="3.30.565.10">
    <property type="entry name" value="Histidine kinase-like ATPase, C-terminal domain"/>
    <property type="match status" value="1"/>
</dbReference>
<dbReference type="GO" id="GO:0000155">
    <property type="term" value="F:phosphorelay sensor kinase activity"/>
    <property type="evidence" value="ECO:0007669"/>
    <property type="project" value="InterPro"/>
</dbReference>
<evidence type="ECO:0000256" key="7">
    <source>
        <dbReference type="PROSITE-ProRule" id="PRU00169"/>
    </source>
</evidence>
<keyword evidence="3 7" id="KW-0597">Phosphoprotein</keyword>
<dbReference type="Gene3D" id="1.10.287.130">
    <property type="match status" value="1"/>
</dbReference>
<comment type="catalytic activity">
    <reaction evidence="1">
        <text>ATP + protein L-histidine = ADP + protein N-phospho-L-histidine.</text>
        <dbReference type="EC" id="2.7.13.3"/>
    </reaction>
</comment>
<dbReference type="InterPro" id="IPR036890">
    <property type="entry name" value="HATPase_C_sf"/>
</dbReference>
<keyword evidence="6" id="KW-0902">Two-component regulatory system</keyword>
<dbReference type="SMART" id="SM00448">
    <property type="entry name" value="REC"/>
    <property type="match status" value="1"/>
</dbReference>
<dbReference type="InterPro" id="IPR001610">
    <property type="entry name" value="PAC"/>
</dbReference>
<feature type="modified residue" description="4-aspartylphosphate" evidence="7">
    <location>
        <position position="569"/>
    </location>
</feature>
<dbReference type="InterPro" id="IPR000014">
    <property type="entry name" value="PAS"/>
</dbReference>
<dbReference type="SUPFAM" id="SSF55874">
    <property type="entry name" value="ATPase domain of HSP90 chaperone/DNA topoisomerase II/histidine kinase"/>
    <property type="match status" value="1"/>
</dbReference>
<reference evidence="12" key="1">
    <citation type="submission" date="2022-06" db="EMBL/GenBank/DDBJ databases">
        <title>Idiomarina rhizosphaerae M1R2S28.</title>
        <authorList>
            <person name="Sun J.-Q."/>
            <person name="Li L.-F."/>
        </authorList>
    </citation>
    <scope>NUCLEOTIDE SEQUENCE</scope>
    <source>
        <strain evidence="12">M1R2S28</strain>
    </source>
</reference>
<feature type="domain" description="PAC" evidence="11">
    <location>
        <begin position="215"/>
        <end position="268"/>
    </location>
</feature>
<dbReference type="Pfam" id="PF08447">
    <property type="entry name" value="PAS_3"/>
    <property type="match status" value="2"/>
</dbReference>
<dbReference type="FunFam" id="3.30.565.10:FF:000010">
    <property type="entry name" value="Sensor histidine kinase RcsC"/>
    <property type="match status" value="1"/>
</dbReference>
<evidence type="ECO:0000313" key="13">
    <source>
        <dbReference type="Proteomes" id="UP001139474"/>
    </source>
</evidence>
<dbReference type="Gene3D" id="3.40.50.2300">
    <property type="match status" value="1"/>
</dbReference>
<evidence type="ECO:0000256" key="3">
    <source>
        <dbReference type="ARBA" id="ARBA00022553"/>
    </source>
</evidence>
<dbReference type="InterPro" id="IPR000700">
    <property type="entry name" value="PAS-assoc_C"/>
</dbReference>
<dbReference type="SMART" id="SM00388">
    <property type="entry name" value="HisKA"/>
    <property type="match status" value="1"/>
</dbReference>
<dbReference type="Pfam" id="PF00512">
    <property type="entry name" value="HisKA"/>
    <property type="match status" value="1"/>
</dbReference>
<dbReference type="InterPro" id="IPR001789">
    <property type="entry name" value="Sig_transdc_resp-reg_receiver"/>
</dbReference>
<dbReference type="PANTHER" id="PTHR43047:SF78">
    <property type="entry name" value="SENSORY_REGULATORY PROTEIN RPFC"/>
    <property type="match status" value="1"/>
</dbReference>